<dbReference type="EMBL" id="CP133772">
    <property type="protein sequence ID" value="WYY00220.1"/>
    <property type="molecule type" value="Genomic_DNA"/>
</dbReference>
<evidence type="ECO:0000313" key="3">
    <source>
        <dbReference type="Proteomes" id="UP001451606"/>
    </source>
</evidence>
<name>A0AAX4NHM4_9ARCH</name>
<feature type="domain" description="Transposase IS4-like" evidence="1">
    <location>
        <begin position="184"/>
        <end position="479"/>
    </location>
</feature>
<dbReference type="PANTHER" id="PTHR34614:SF2">
    <property type="entry name" value="TRANSPOSASE IS4-LIKE DOMAIN-CONTAINING PROTEIN"/>
    <property type="match status" value="1"/>
</dbReference>
<proteinExistence type="predicted"/>
<protein>
    <submittedName>
        <fullName evidence="2">IS1634 family transposase</fullName>
    </submittedName>
</protein>
<dbReference type="GeneID" id="95967514"/>
<dbReference type="GO" id="GO:0006313">
    <property type="term" value="P:DNA transposition"/>
    <property type="evidence" value="ECO:0007669"/>
    <property type="project" value="InterPro"/>
</dbReference>
<dbReference type="Pfam" id="PF01609">
    <property type="entry name" value="DDE_Tnp_1"/>
    <property type="match status" value="1"/>
</dbReference>
<dbReference type="InterPro" id="IPR047654">
    <property type="entry name" value="IS1634_transpos"/>
</dbReference>
<gene>
    <name evidence="2" type="ORF">OXIME_000780</name>
</gene>
<organism evidence="2 3">
    <name type="scientific">Oxyplasma meridianum</name>
    <dbReference type="NCBI Taxonomy" id="3073602"/>
    <lineage>
        <taxon>Archaea</taxon>
        <taxon>Methanobacteriati</taxon>
        <taxon>Thermoplasmatota</taxon>
        <taxon>Thermoplasmata</taxon>
        <taxon>Thermoplasmatales</taxon>
        <taxon>Thermoplasmataceae</taxon>
        <taxon>Oxyplasma</taxon>
    </lineage>
</organism>
<evidence type="ECO:0000313" key="2">
    <source>
        <dbReference type="EMBL" id="WYY00220.1"/>
    </source>
</evidence>
<reference evidence="2 3" key="1">
    <citation type="submission" date="2023-09" db="EMBL/GenBank/DDBJ databases">
        <authorList>
            <person name="Golyshina O.V."/>
            <person name="Lunev E.A."/>
            <person name="Bargiela R."/>
            <person name="Gaines M.C."/>
            <person name="Daum B."/>
            <person name="Bale N.J."/>
            <person name="Koenen M."/>
            <person name="Sinninghe Damst J.S."/>
            <person name="Yakimov M."/>
            <person name="Golyshin P.N."/>
        </authorList>
    </citation>
    <scope>NUCLEOTIDE SEQUENCE [LARGE SCALE GENOMIC DNA]</scope>
    <source>
        <strain evidence="2 3">M1</strain>
    </source>
</reference>
<dbReference type="Proteomes" id="UP001451606">
    <property type="component" value="Chromosome"/>
</dbReference>
<dbReference type="AlphaFoldDB" id="A0AAX4NHM4"/>
<dbReference type="GO" id="GO:0003677">
    <property type="term" value="F:DNA binding"/>
    <property type="evidence" value="ECO:0007669"/>
    <property type="project" value="InterPro"/>
</dbReference>
<accession>A0AAX4NHM4</accession>
<dbReference type="NCBIfam" id="NF033559">
    <property type="entry name" value="transpos_IS1634"/>
    <property type="match status" value="1"/>
</dbReference>
<sequence>MAIKRHKKGNKVYLAEYKSKRVNGKVVSTYVRYIGRENADKTVKKSSRSIDRIESPGSTRAGDVDLLWAIAQDLAIPRIIDEMCLPGSSISTGKVLTAWAINRVVDPESATQLESWVRTTDIPRLAEIEEKRWTKDLFLDSLDAICYDESRDRTVDLSPGMDAAIYDGWRKKHPVLEGEKFAYDLTTVLFFGTSCPLAEFGYNPNHENRRQINIALMVSVEDHQPEYHAVFEGSRTGVTTVKNMLAVLPKHGGKRDTIIWDRGNISRNNLDDLELAEWYLISGIPKSVKQIREILSSACIDPEPGNFVRKARSGSVYAHLVHADLYGKKRNIAVYLNAQKRLNESDERNTELARIGRELDDLSRKPGDMDEQSIHRQMEKIVGSYSQYIEARVSRKGEHKISWRYRRHAILASERLDGKSAILCTDPSLKADEIVNLYLGKDYVEKVFRTMKTQEEITPVRHHLERSVKAYVFVMVTAYRLMAALVSAMKRTGHEEPWESAADLLDRLARVERIELTLGKEKRTWYLNMKRHDAETLNKMGFGNIFNENERSK</sequence>
<evidence type="ECO:0000259" key="1">
    <source>
        <dbReference type="Pfam" id="PF01609"/>
    </source>
</evidence>
<dbReference type="RefSeq" id="WP_393972170.1">
    <property type="nucleotide sequence ID" value="NZ_CP133772.1"/>
</dbReference>
<dbReference type="KEGG" id="omr:OXIME_000780"/>
<dbReference type="PANTHER" id="PTHR34614">
    <property type="match status" value="1"/>
</dbReference>
<dbReference type="GO" id="GO:0004803">
    <property type="term" value="F:transposase activity"/>
    <property type="evidence" value="ECO:0007669"/>
    <property type="project" value="InterPro"/>
</dbReference>
<dbReference type="InterPro" id="IPR002559">
    <property type="entry name" value="Transposase_11"/>
</dbReference>
<keyword evidence="3" id="KW-1185">Reference proteome</keyword>